<keyword evidence="4" id="KW-1185">Reference proteome</keyword>
<dbReference type="SUPFAM" id="SSF56281">
    <property type="entry name" value="Metallo-hydrolase/oxidoreductase"/>
    <property type="match status" value="1"/>
</dbReference>
<comment type="caution">
    <text evidence="3">The sequence shown here is derived from an EMBL/GenBank/DDBJ whole genome shotgun (WGS) entry which is preliminary data.</text>
</comment>
<proteinExistence type="predicted"/>
<dbReference type="AlphaFoldDB" id="A0A066ZS80"/>
<feature type="signal peptide" evidence="1">
    <location>
        <begin position="1"/>
        <end position="28"/>
    </location>
</feature>
<dbReference type="Proteomes" id="UP000027341">
    <property type="component" value="Unassembled WGS sequence"/>
</dbReference>
<evidence type="ECO:0000259" key="2">
    <source>
        <dbReference type="Pfam" id="PF12706"/>
    </source>
</evidence>
<name>A0A066ZS80_HYDMR</name>
<feature type="chain" id="PRO_5001632400" description="Metallo-beta-lactamase domain-containing protein" evidence="1">
    <location>
        <begin position="29"/>
        <end position="360"/>
    </location>
</feature>
<dbReference type="InterPro" id="IPR001279">
    <property type="entry name" value="Metallo-B-lactamas"/>
</dbReference>
<evidence type="ECO:0000313" key="4">
    <source>
        <dbReference type="Proteomes" id="UP000027341"/>
    </source>
</evidence>
<dbReference type="GO" id="GO:0005737">
    <property type="term" value="C:cytoplasm"/>
    <property type="evidence" value="ECO:0007669"/>
    <property type="project" value="TreeGrafter"/>
</dbReference>
<evidence type="ECO:0000313" key="3">
    <source>
        <dbReference type="EMBL" id="KDN96357.1"/>
    </source>
</evidence>
<accession>A0A066ZS80</accession>
<dbReference type="Gene3D" id="3.60.15.10">
    <property type="entry name" value="Ribonuclease Z/Hydroxyacylglutathione hydrolase-like"/>
    <property type="match status" value="1"/>
</dbReference>
<dbReference type="STRING" id="28885.EI16_08770"/>
<organism evidence="3 4">
    <name type="scientific">Hydrogenovibrio marinus</name>
    <dbReference type="NCBI Taxonomy" id="28885"/>
    <lineage>
        <taxon>Bacteria</taxon>
        <taxon>Pseudomonadati</taxon>
        <taxon>Pseudomonadota</taxon>
        <taxon>Gammaproteobacteria</taxon>
        <taxon>Thiotrichales</taxon>
        <taxon>Piscirickettsiaceae</taxon>
        <taxon>Hydrogenovibrio</taxon>
    </lineage>
</organism>
<protein>
    <recommendedName>
        <fullName evidence="2">Metallo-beta-lactamase domain-containing protein</fullName>
    </recommendedName>
</protein>
<dbReference type="EMBL" id="JMIU01000001">
    <property type="protein sequence ID" value="KDN96357.1"/>
    <property type="molecule type" value="Genomic_DNA"/>
</dbReference>
<evidence type="ECO:0000256" key="1">
    <source>
        <dbReference type="SAM" id="SignalP"/>
    </source>
</evidence>
<feature type="domain" description="Metallo-beta-lactamase" evidence="2">
    <location>
        <begin position="135"/>
        <end position="323"/>
    </location>
</feature>
<dbReference type="Pfam" id="PF12706">
    <property type="entry name" value="Lactamase_B_2"/>
    <property type="match status" value="1"/>
</dbReference>
<dbReference type="InterPro" id="IPR036866">
    <property type="entry name" value="RibonucZ/Hydroxyglut_hydro"/>
</dbReference>
<reference evidence="3 4" key="1">
    <citation type="submission" date="2014-04" db="EMBL/GenBank/DDBJ databases">
        <title>Draft genome sequence of Hydrogenovibrio marinus MH-110, a model organism for aerobic H2 metabolism.</title>
        <authorList>
            <person name="Cha H.J."/>
            <person name="Jo B.H."/>
            <person name="Hwang B.H."/>
        </authorList>
    </citation>
    <scope>NUCLEOTIDE SEQUENCE [LARGE SCALE GENOMIC DNA]</scope>
    <source>
        <strain evidence="3 4">MH-110</strain>
    </source>
</reference>
<gene>
    <name evidence="3" type="ORF">EI16_08770</name>
</gene>
<dbReference type="PANTHER" id="PTHR15032">
    <property type="entry name" value="N-ACYL-PHOSPHATIDYLETHANOLAMINE-HYDROLYZING PHOSPHOLIPASE D"/>
    <property type="match status" value="1"/>
</dbReference>
<keyword evidence="1" id="KW-0732">Signal</keyword>
<dbReference type="RefSeq" id="WP_051623116.1">
    <property type="nucleotide sequence ID" value="NZ_AP020335.1"/>
</dbReference>
<dbReference type="PANTHER" id="PTHR15032:SF4">
    <property type="entry name" value="N-ACYL-PHOSPHATIDYLETHANOLAMINE-HYDROLYZING PHOSPHOLIPASE D"/>
    <property type="match status" value="1"/>
</dbReference>
<sequence length="360" mass="41112">MPRRHFLKQVIIWLSSLSALLSFRNATATQATSSSQPKTLKNTSLRTLKSDYPGNPIKDGLFLNPYTVNDPAANHGFGDILKWRLSDKPYKAQKEQEKSLPGLDVIHSNTLPATDQDYILWLGHASFLIQIGGKRLLTDPCLTAPPMFTRHTELPLPINNIQPDYLLISHGHYDHLDSDTLKHCSHSKALIPLKMTPLVQEMNPTIECQEAGWYQQYQLADDFEVIYLPANHWYRRTPFDKNEILWGSFLIKTPSKMLYFGGDTGYAEHFKEIKQLFGKVDITFLPIGAYEPRWFMKSSHMNPQEALQAYREMGAGVLVPMHYGTFDLTDEPLSLPPKVLKENTTTETVKYLTIGESWFI</sequence>